<dbReference type="GO" id="GO:0005829">
    <property type="term" value="C:cytosol"/>
    <property type="evidence" value="ECO:0007669"/>
    <property type="project" value="GOC"/>
</dbReference>
<accession>A0A0G4H6L2</accession>
<dbReference type="Pfam" id="PF08700">
    <property type="entry name" value="VPS51_Exo84_N"/>
    <property type="match status" value="1"/>
</dbReference>
<dbReference type="GO" id="GO:0016020">
    <property type="term" value="C:membrane"/>
    <property type="evidence" value="ECO:0007669"/>
    <property type="project" value="TreeGrafter"/>
</dbReference>
<evidence type="ECO:0000256" key="1">
    <source>
        <dbReference type="ARBA" id="ARBA00006080"/>
    </source>
</evidence>
<dbReference type="GO" id="GO:0048193">
    <property type="term" value="P:Golgi vesicle transport"/>
    <property type="evidence" value="ECO:0007669"/>
    <property type="project" value="TreeGrafter"/>
</dbReference>
<dbReference type="PANTHER" id="PTHR15954:SF4">
    <property type="entry name" value="VACUOLAR PROTEIN SORTING-ASSOCIATED PROTEIN 51 HOMOLOG"/>
    <property type="match status" value="1"/>
</dbReference>
<dbReference type="GO" id="GO:1990745">
    <property type="term" value="C:EARP complex"/>
    <property type="evidence" value="ECO:0007669"/>
    <property type="project" value="TreeGrafter"/>
</dbReference>
<evidence type="ECO:0000256" key="2">
    <source>
        <dbReference type="SAM" id="MobiDB-lite"/>
    </source>
</evidence>
<dbReference type="InterPro" id="IPR014812">
    <property type="entry name" value="Vps51"/>
</dbReference>
<feature type="region of interest" description="Disordered" evidence="2">
    <location>
        <begin position="1088"/>
        <end position="1166"/>
    </location>
</feature>
<dbReference type="GO" id="GO:0007041">
    <property type="term" value="P:lysosomal transport"/>
    <property type="evidence" value="ECO:0007669"/>
    <property type="project" value="TreeGrafter"/>
</dbReference>
<dbReference type="VEuPathDB" id="CryptoDB:Cvel_24852"/>
<name>A0A0G4H6L2_9ALVE</name>
<organism evidence="3">
    <name type="scientific">Chromera velia CCMP2878</name>
    <dbReference type="NCBI Taxonomy" id="1169474"/>
    <lineage>
        <taxon>Eukaryota</taxon>
        <taxon>Sar</taxon>
        <taxon>Alveolata</taxon>
        <taxon>Colpodellida</taxon>
        <taxon>Chromeraceae</taxon>
        <taxon>Chromera</taxon>
    </lineage>
</organism>
<proteinExistence type="inferred from homology"/>
<dbReference type="PANTHER" id="PTHR15954">
    <property type="entry name" value="VACUOLAR PROTEIN SORTING-ASSOCIATED PROTEIN 51 HOMOLOG"/>
    <property type="match status" value="1"/>
</dbReference>
<feature type="region of interest" description="Disordered" evidence="2">
    <location>
        <begin position="221"/>
        <end position="281"/>
    </location>
</feature>
<feature type="compositionally biased region" description="Low complexity" evidence="2">
    <location>
        <begin position="255"/>
        <end position="281"/>
    </location>
</feature>
<feature type="compositionally biased region" description="Acidic residues" evidence="2">
    <location>
        <begin position="1131"/>
        <end position="1140"/>
    </location>
</feature>
<dbReference type="GO" id="GO:0032456">
    <property type="term" value="P:endocytic recycling"/>
    <property type="evidence" value="ECO:0007669"/>
    <property type="project" value="TreeGrafter"/>
</dbReference>
<protein>
    <submittedName>
        <fullName evidence="3">Uncharacterized protein</fullName>
    </submittedName>
</protein>
<feature type="region of interest" description="Disordered" evidence="2">
    <location>
        <begin position="791"/>
        <end position="811"/>
    </location>
</feature>
<feature type="compositionally biased region" description="Basic and acidic residues" evidence="2">
    <location>
        <begin position="694"/>
        <end position="703"/>
    </location>
</feature>
<comment type="similarity">
    <text evidence="1">Belongs to the VPS51 family.</text>
</comment>
<gene>
    <name evidence="3" type="ORF">Cvel_24852</name>
</gene>
<feature type="compositionally biased region" description="Gly residues" evidence="2">
    <location>
        <begin position="1206"/>
        <end position="1217"/>
    </location>
</feature>
<feature type="region of interest" description="Disordered" evidence="2">
    <location>
        <begin position="1304"/>
        <end position="1347"/>
    </location>
</feature>
<evidence type="ECO:0000313" key="3">
    <source>
        <dbReference type="EMBL" id="CEM39362.1"/>
    </source>
</evidence>
<dbReference type="GO" id="GO:0007030">
    <property type="term" value="P:Golgi organization"/>
    <property type="evidence" value="ECO:0007669"/>
    <property type="project" value="TreeGrafter"/>
</dbReference>
<dbReference type="EMBL" id="CDMZ01001924">
    <property type="protein sequence ID" value="CEM39362.1"/>
    <property type="molecule type" value="Genomic_DNA"/>
</dbReference>
<feature type="compositionally biased region" description="Basic and acidic residues" evidence="2">
    <location>
        <begin position="394"/>
        <end position="405"/>
    </location>
</feature>
<dbReference type="GO" id="GO:0000938">
    <property type="term" value="C:GARP complex"/>
    <property type="evidence" value="ECO:0007669"/>
    <property type="project" value="TreeGrafter"/>
</dbReference>
<feature type="region of interest" description="Disordered" evidence="2">
    <location>
        <begin position="687"/>
        <end position="718"/>
    </location>
</feature>
<feature type="region of interest" description="Disordered" evidence="2">
    <location>
        <begin position="394"/>
        <end position="425"/>
    </location>
</feature>
<feature type="compositionally biased region" description="Basic and acidic residues" evidence="2">
    <location>
        <begin position="800"/>
        <end position="811"/>
    </location>
</feature>
<reference evidence="3" key="1">
    <citation type="submission" date="2014-11" db="EMBL/GenBank/DDBJ databases">
        <authorList>
            <person name="Otto D Thomas"/>
            <person name="Naeem Raeece"/>
        </authorList>
    </citation>
    <scope>NUCLEOTIDE SEQUENCE</scope>
</reference>
<sequence>MDIDSPDFNVKAFVDRCIQHGNLSAVVREAQSLKKDVKKIDHDLRQLVFANYNKFIYATDVMKDLCENLESIERELERLSPGMEKVQKINAGLKEACVDRAEELKEMASVHVTLAQAEKLQNLPELLDELWEAGEMRQVLCECRAFEFFMESLGLNLQGGEGGGATSAANAAAHSQTILGSLMSPGLLRVTAKAVRDHEARARKEVVRRFKQSCEGGFVDCLSSPSGKGEQETGGRGATSRSQIKLPPAGPSQKSVGAVSSSSASSSGPMRVLQSQSQRHSLSLSSVSAMASALLEKEREKERETRKAVSGARVVSTKADAEATEDARAVAMRVQKKSLEAARLMGVAAMAGKPEEGAGEMMWMCPFLAHAVRHACAVLFCSAVRLGSARLRDRERERGRERTTEGEGGDPAEGVLGKGQASMSMEAPERERDGTTCLDPSPIPVGAAASPDASVLLPLPQVSNPMLQGDWGRRVVTSGQISLVWLEYLVGCGIPFFRRLCDEMTNCLQTLRERELEEEIERERLEEEGGMEAAASVGNRQVISKERSRLSNLLSGLRAEFCNNLAQCAAVMCARTPGGSAPNFPSVWLCALGELQRSVLVLSPPFSPAEMGLERAKISAWLVDSALKHATLEAETGVMAALRELERICGEAVRQEIRQSGAGLSLSEGGSRSATATSASASASVGLLGVPGEAAEREREKETGGNSGKSSVVRPSLSPTQRLSHLLSIQRGVTSTESGVDLQRTLESPWKLVRKELQIGARKSLQGAASLLPFVPQNPAATLCGSDSFLEGEEGEAEGEEGRGEKEQKVPEGRAELALRAAKLALQPMERAIETALIVSNNLESGKAEENQHGGRQTQKVEATEGAAAWWFSRAETMSGSFPCPMSIVERDEREGAAAARRWCMELLKEEGKENQGHKFVSGEGGRVADGCMDRGSDLASLQMERVSIELIALCGWIATKGVDAVSREIRNILPQGLLDIASEDRPEEGECLEEVQERVRNKAETAAVRLTNLVAVSRAHGATAAVLHTSVKSPVEGAEENEGCGGTRLFSGWAEACERAAGCLLSVEQLLLSSLFPSVVRKVLDNRGGIEDSPVGGKEGGPLTAGKGGRARAVPSGTSASSAAPTEGVSDSDSDEDAEGPSGLLRESRKGIGEGGQSHPIVLNAQERGEIWRRVKSRGGVGGVGRGRGGSPSPLHQRGTEVWGSAGGNGRWGKGDGYASREADEDEDDTAAFVQSLAAAVGSGIGDAGIHSVSVEGPGRGGAGARLVSGADSLGPSSPSAFEKEVGRLVGRKAAVWALCGGEGGGAKESEEDPRVEEERKGARGSIFRCPDEKRRHRKGGEAGGRDRRGVVRFERGLSFLVGKALRVCWAAVLRGASEAVLGAGALLSSHRGEGRLGGEVAGLQNVQFGCALLSDVIRRSGWTTSEERTALLAMGEESLLTAEELTGRVPTGLSPEIQRAQVDHVHSAMHRLGLSI</sequence>
<dbReference type="GO" id="GO:0042147">
    <property type="term" value="P:retrograde transport, endosome to Golgi"/>
    <property type="evidence" value="ECO:0007669"/>
    <property type="project" value="TreeGrafter"/>
</dbReference>
<feature type="region of interest" description="Disordered" evidence="2">
    <location>
        <begin position="1178"/>
        <end position="1230"/>
    </location>
</feature>
<feature type="compositionally biased region" description="Basic and acidic residues" evidence="2">
    <location>
        <begin position="1331"/>
        <end position="1347"/>
    </location>
</feature>
<feature type="compositionally biased region" description="Gly residues" evidence="2">
    <location>
        <begin position="1180"/>
        <end position="1191"/>
    </location>
</feature>